<gene>
    <name evidence="2" type="ORF">LEP48_08305</name>
</gene>
<evidence type="ECO:0000313" key="2">
    <source>
        <dbReference type="EMBL" id="MCA5893356.1"/>
    </source>
</evidence>
<evidence type="ECO:0000313" key="3">
    <source>
        <dbReference type="Proteomes" id="UP001319870"/>
    </source>
</evidence>
<name>A0ABS7ZE82_9MICO</name>
<feature type="region of interest" description="Disordered" evidence="1">
    <location>
        <begin position="31"/>
        <end position="59"/>
    </location>
</feature>
<protein>
    <submittedName>
        <fullName evidence="2">Uncharacterized protein</fullName>
    </submittedName>
</protein>
<organism evidence="2 3">
    <name type="scientific">Isoptericola luteus</name>
    <dbReference type="NCBI Taxonomy" id="2879484"/>
    <lineage>
        <taxon>Bacteria</taxon>
        <taxon>Bacillati</taxon>
        <taxon>Actinomycetota</taxon>
        <taxon>Actinomycetes</taxon>
        <taxon>Micrococcales</taxon>
        <taxon>Promicromonosporaceae</taxon>
        <taxon>Isoptericola</taxon>
    </lineage>
</organism>
<feature type="compositionally biased region" description="Basic residues" evidence="1">
    <location>
        <begin position="36"/>
        <end position="48"/>
    </location>
</feature>
<sequence length="59" mass="7222">MSTPENLLLAQVIMRERHDEAERERTYRRLREQQKLRRTPHARRRRTGIARWLPGRTTA</sequence>
<reference evidence="2 3" key="1">
    <citation type="submission" date="2021-09" db="EMBL/GenBank/DDBJ databases">
        <title>Isoptericola luteus sp. nov., a novel bacterium isolated from Harbin, the capital city of Heilongjiang province.</title>
        <authorList>
            <person name="Li J."/>
        </authorList>
    </citation>
    <scope>NUCLEOTIDE SEQUENCE [LARGE SCALE GENOMIC DNA]</scope>
    <source>
        <strain evidence="2 3">NEAU-Y5</strain>
    </source>
</reference>
<dbReference type="Proteomes" id="UP001319870">
    <property type="component" value="Unassembled WGS sequence"/>
</dbReference>
<evidence type="ECO:0000256" key="1">
    <source>
        <dbReference type="SAM" id="MobiDB-lite"/>
    </source>
</evidence>
<comment type="caution">
    <text evidence="2">The sequence shown here is derived from an EMBL/GenBank/DDBJ whole genome shotgun (WGS) entry which is preliminary data.</text>
</comment>
<dbReference type="EMBL" id="JAIXCQ010000004">
    <property type="protein sequence ID" value="MCA5893356.1"/>
    <property type="molecule type" value="Genomic_DNA"/>
</dbReference>
<keyword evidence="3" id="KW-1185">Reference proteome</keyword>
<accession>A0ABS7ZE82</accession>
<proteinExistence type="predicted"/>
<dbReference type="RefSeq" id="WP_225565110.1">
    <property type="nucleotide sequence ID" value="NZ_JAIXCQ010000004.1"/>
</dbReference>